<gene>
    <name evidence="1" type="ORF">LITE_LOCUS25633</name>
</gene>
<dbReference type="AlphaFoldDB" id="A0AAV0LUY5"/>
<keyword evidence="2" id="KW-1185">Reference proteome</keyword>
<name>A0AAV0LUY5_9ROSI</name>
<accession>A0AAV0LUY5</accession>
<comment type="caution">
    <text evidence="1">The sequence shown here is derived from an EMBL/GenBank/DDBJ whole genome shotgun (WGS) entry which is preliminary data.</text>
</comment>
<protein>
    <submittedName>
        <fullName evidence="1">Uncharacterized protein</fullName>
    </submittedName>
</protein>
<dbReference type="Proteomes" id="UP001154282">
    <property type="component" value="Unassembled WGS sequence"/>
</dbReference>
<dbReference type="EMBL" id="CAMGYJ010000006">
    <property type="protein sequence ID" value="CAI0437920.1"/>
    <property type="molecule type" value="Genomic_DNA"/>
</dbReference>
<evidence type="ECO:0000313" key="2">
    <source>
        <dbReference type="Proteomes" id="UP001154282"/>
    </source>
</evidence>
<reference evidence="1" key="1">
    <citation type="submission" date="2022-08" db="EMBL/GenBank/DDBJ databases">
        <authorList>
            <person name="Gutierrez-Valencia J."/>
        </authorList>
    </citation>
    <scope>NUCLEOTIDE SEQUENCE</scope>
</reference>
<organism evidence="1 2">
    <name type="scientific">Linum tenue</name>
    <dbReference type="NCBI Taxonomy" id="586396"/>
    <lineage>
        <taxon>Eukaryota</taxon>
        <taxon>Viridiplantae</taxon>
        <taxon>Streptophyta</taxon>
        <taxon>Embryophyta</taxon>
        <taxon>Tracheophyta</taxon>
        <taxon>Spermatophyta</taxon>
        <taxon>Magnoliopsida</taxon>
        <taxon>eudicotyledons</taxon>
        <taxon>Gunneridae</taxon>
        <taxon>Pentapetalae</taxon>
        <taxon>rosids</taxon>
        <taxon>fabids</taxon>
        <taxon>Malpighiales</taxon>
        <taxon>Linaceae</taxon>
        <taxon>Linum</taxon>
    </lineage>
</organism>
<sequence length="163" mass="19265">MGRSRGQAHQPDLRGLRRRHCSKRNYIQEQVQHRARRLGVEESYGGEDRRGQIGLFRMWVHRSAGHIPRRRRATFVQQLLHRRRHGFHLRSGEIHLQGVRDIAQHREVRARIGGIDHGAEEGAAGRGGWVRVRRLRVHGDRESHTWESLGSLLDRRRVQFEHW</sequence>
<proteinExistence type="predicted"/>
<evidence type="ECO:0000313" key="1">
    <source>
        <dbReference type="EMBL" id="CAI0437920.1"/>
    </source>
</evidence>